<keyword evidence="2" id="KW-0238">DNA-binding</keyword>
<evidence type="ECO:0000256" key="2">
    <source>
        <dbReference type="ARBA" id="ARBA00023125"/>
    </source>
</evidence>
<keyword evidence="1" id="KW-0805">Transcription regulation</keyword>
<dbReference type="Proteomes" id="UP000015503">
    <property type="component" value="Chromosome"/>
</dbReference>
<evidence type="ECO:0000259" key="4">
    <source>
        <dbReference type="PROSITE" id="PS50995"/>
    </source>
</evidence>
<dbReference type="InterPro" id="IPR000835">
    <property type="entry name" value="HTH_MarR-typ"/>
</dbReference>
<dbReference type="RefSeq" id="WP_016492568.1">
    <property type="nucleotide sequence ID" value="NC_021499.1"/>
</dbReference>
<evidence type="ECO:0000313" key="6">
    <source>
        <dbReference type="Proteomes" id="UP000015503"/>
    </source>
</evidence>
<gene>
    <name evidence="5" type="ORF">PCA10_26420</name>
</gene>
<dbReference type="PATRIC" id="fig|1245471.3.peg.2673"/>
<evidence type="ECO:0000256" key="3">
    <source>
        <dbReference type="ARBA" id="ARBA00023163"/>
    </source>
</evidence>
<dbReference type="Gene3D" id="1.10.10.10">
    <property type="entry name" value="Winged helix-like DNA-binding domain superfamily/Winged helix DNA-binding domain"/>
    <property type="match status" value="1"/>
</dbReference>
<evidence type="ECO:0000313" key="5">
    <source>
        <dbReference type="EMBL" id="BAN48374.1"/>
    </source>
</evidence>
<dbReference type="HOGENOM" id="CLU_083287_18_2_6"/>
<keyword evidence="3" id="KW-0804">Transcription</keyword>
<dbReference type="GO" id="GO:0003677">
    <property type="term" value="F:DNA binding"/>
    <property type="evidence" value="ECO:0007669"/>
    <property type="project" value="UniProtKB-KW"/>
</dbReference>
<reference evidence="5 6" key="1">
    <citation type="journal article" date="2013" name="Genome Announc.">
        <title>Complete Genome Sequence of the Carbazole Degrader Pseudomonas resinovorans Strain CA10 (NBRC 106553).</title>
        <authorList>
            <person name="Shintani M."/>
            <person name="Hosoyama A."/>
            <person name="Ohji S."/>
            <person name="Tsuchikane K."/>
            <person name="Takarada H."/>
            <person name="Yamazoe A."/>
            <person name="Fujita N."/>
            <person name="Nojiri H."/>
        </authorList>
    </citation>
    <scope>NUCLEOTIDE SEQUENCE [LARGE SCALE GENOMIC DNA]</scope>
    <source>
        <strain evidence="5 6">NBRC 106553</strain>
    </source>
</reference>
<dbReference type="AlphaFoldDB" id="S6BGX5"/>
<proteinExistence type="predicted"/>
<sequence>MPTHEESLGFLLADVSRLMRRGFEQNISGSTLTLGQARALAHVARNEGCRQVELAEQLEVKPITLARLLDQLEQAGLVERRADPDDRRAYRLYLRHEAEQALGDIRTAGTALLSQAMQGIDETEAAALASALRKMRVNLSSR</sequence>
<dbReference type="SMART" id="SM00347">
    <property type="entry name" value="HTH_MARR"/>
    <property type="match status" value="1"/>
</dbReference>
<name>S6BGX5_METRE</name>
<dbReference type="PANTHER" id="PTHR42756:SF1">
    <property type="entry name" value="TRANSCRIPTIONAL REPRESSOR OF EMRAB OPERON"/>
    <property type="match status" value="1"/>
</dbReference>
<dbReference type="OrthoDB" id="32523at2"/>
<evidence type="ECO:0000256" key="1">
    <source>
        <dbReference type="ARBA" id="ARBA00023015"/>
    </source>
</evidence>
<dbReference type="PRINTS" id="PR00598">
    <property type="entry name" value="HTHMARR"/>
</dbReference>
<dbReference type="InterPro" id="IPR036388">
    <property type="entry name" value="WH-like_DNA-bd_sf"/>
</dbReference>
<protein>
    <submittedName>
        <fullName evidence="5">Putative MarR family transcriptional regulator</fullName>
    </submittedName>
</protein>
<dbReference type="PANTHER" id="PTHR42756">
    <property type="entry name" value="TRANSCRIPTIONAL REGULATOR, MARR"/>
    <property type="match status" value="1"/>
</dbReference>
<keyword evidence="6" id="KW-1185">Reference proteome</keyword>
<dbReference type="InterPro" id="IPR011991">
    <property type="entry name" value="ArsR-like_HTH"/>
</dbReference>
<dbReference type="InterPro" id="IPR036390">
    <property type="entry name" value="WH_DNA-bd_sf"/>
</dbReference>
<organism evidence="5 6">
    <name type="scientific">Metapseudomonas resinovorans NBRC 106553</name>
    <dbReference type="NCBI Taxonomy" id="1245471"/>
    <lineage>
        <taxon>Bacteria</taxon>
        <taxon>Pseudomonadati</taxon>
        <taxon>Pseudomonadota</taxon>
        <taxon>Gammaproteobacteria</taxon>
        <taxon>Pseudomonadales</taxon>
        <taxon>Pseudomonadaceae</taxon>
        <taxon>Metapseudomonas</taxon>
    </lineage>
</organism>
<feature type="domain" description="HTH marR-type" evidence="4">
    <location>
        <begin position="5"/>
        <end position="137"/>
    </location>
</feature>
<dbReference type="GO" id="GO:0003700">
    <property type="term" value="F:DNA-binding transcription factor activity"/>
    <property type="evidence" value="ECO:0007669"/>
    <property type="project" value="InterPro"/>
</dbReference>
<dbReference type="eggNOG" id="COG1846">
    <property type="taxonomic scope" value="Bacteria"/>
</dbReference>
<dbReference type="EMBL" id="AP013068">
    <property type="protein sequence ID" value="BAN48374.1"/>
    <property type="molecule type" value="Genomic_DNA"/>
</dbReference>
<dbReference type="Pfam" id="PF01047">
    <property type="entry name" value="MarR"/>
    <property type="match status" value="1"/>
</dbReference>
<accession>S6BGX5</accession>
<dbReference type="STRING" id="1245471.PCA10_26420"/>
<dbReference type="SUPFAM" id="SSF46785">
    <property type="entry name" value="Winged helix' DNA-binding domain"/>
    <property type="match status" value="1"/>
</dbReference>
<dbReference type="CDD" id="cd00090">
    <property type="entry name" value="HTH_ARSR"/>
    <property type="match status" value="1"/>
</dbReference>
<dbReference type="PROSITE" id="PS50995">
    <property type="entry name" value="HTH_MARR_2"/>
    <property type="match status" value="1"/>
</dbReference>
<dbReference type="KEGG" id="pre:PCA10_26420"/>